<dbReference type="AlphaFoldDB" id="A0A1X1GRV2"/>
<keyword evidence="1" id="KW-0378">Hydrolase</keyword>
<evidence type="ECO:0000313" key="1">
    <source>
        <dbReference type="EMBL" id="ORO72754.1"/>
    </source>
</evidence>
<dbReference type="GO" id="GO:0016787">
    <property type="term" value="F:hydrolase activity"/>
    <property type="evidence" value="ECO:0007669"/>
    <property type="project" value="UniProtKB-KW"/>
</dbReference>
<keyword evidence="2" id="KW-1185">Reference proteome</keyword>
<comment type="caution">
    <text evidence="1">The sequence shown here is derived from an EMBL/GenBank/DDBJ whole genome shotgun (WGS) entry which is preliminary data.</text>
</comment>
<dbReference type="Proteomes" id="UP000193160">
    <property type="component" value="Unassembled WGS sequence"/>
</dbReference>
<dbReference type="EMBL" id="NCUT01000027">
    <property type="protein sequence ID" value="ORO72754.1"/>
    <property type="molecule type" value="Genomic_DNA"/>
</dbReference>
<name>A0A1X1GRV2_STROR</name>
<evidence type="ECO:0000313" key="2">
    <source>
        <dbReference type="Proteomes" id="UP000193160"/>
    </source>
</evidence>
<protein>
    <submittedName>
        <fullName evidence="1">Chlorohydrolase</fullName>
    </submittedName>
</protein>
<reference evidence="1 2" key="1">
    <citation type="journal article" date="2016" name="Eur. J. Clin. Microbiol. Infect. Dis.">
        <title>Whole genome sequencing as a tool for phylogenetic analysis of clinical strains of Mitis group streptococci.</title>
        <authorList>
            <person name="Rasmussen L.H."/>
            <person name="Dargis R."/>
            <person name="Hojholt K."/>
            <person name="Christensen J.J."/>
            <person name="Skovgaard O."/>
            <person name="Justesen U.S."/>
            <person name="Rosenvinge F.S."/>
            <person name="Moser C."/>
            <person name="Lukjancenko O."/>
            <person name="Rasmussen S."/>
            <person name="Nielsen X.C."/>
        </authorList>
    </citation>
    <scope>NUCLEOTIDE SEQUENCE [LARGE SCALE GENOMIC DNA]</scope>
    <source>
        <strain evidence="1 2">B_007274_11</strain>
    </source>
</reference>
<gene>
    <name evidence="1" type="ORF">B7712_02735</name>
</gene>
<sequence length="104" mass="12291">MKIKEQTRKLAAGCSKHCFEVVDRTDEVSSKHCFEVVDRTDEVSNHTHGKATLTWFEEIFEEYKHFTKILAGGLGCQMTFPIKNDKIRKNNPRIEEKRCKKRFW</sequence>
<proteinExistence type="predicted"/>
<organism evidence="1 2">
    <name type="scientific">Streptococcus oralis subsp. oralis</name>
    <dbReference type="NCBI Taxonomy" id="1891914"/>
    <lineage>
        <taxon>Bacteria</taxon>
        <taxon>Bacillati</taxon>
        <taxon>Bacillota</taxon>
        <taxon>Bacilli</taxon>
        <taxon>Lactobacillales</taxon>
        <taxon>Streptococcaceae</taxon>
        <taxon>Streptococcus</taxon>
    </lineage>
</organism>
<dbReference type="RefSeq" id="WP_084849187.1">
    <property type="nucleotide sequence ID" value="NZ_NCUI01000023.1"/>
</dbReference>
<accession>A0A1X1GRV2</accession>